<dbReference type="PRINTS" id="PR00511">
    <property type="entry name" value="TEKTIN"/>
</dbReference>
<accession>A0A9Q0IYC6</accession>
<dbReference type="AlphaFoldDB" id="A0A9Q0IYC6"/>
<keyword evidence="2" id="KW-0963">Cytoplasm</keyword>
<dbReference type="Proteomes" id="UP001148018">
    <property type="component" value="Unassembled WGS sequence"/>
</dbReference>
<evidence type="ECO:0000256" key="5">
    <source>
        <dbReference type="SAM" id="Coils"/>
    </source>
</evidence>
<comment type="caution">
    <text evidence="7">The sequence shown here is derived from an EMBL/GenBank/DDBJ whole genome shotgun (WGS) entry which is preliminary data.</text>
</comment>
<dbReference type="Pfam" id="PF03148">
    <property type="entry name" value="Tektin"/>
    <property type="match status" value="1"/>
</dbReference>
<dbReference type="PANTHER" id="PTHR19960:SF12">
    <property type="entry name" value="TEKTIN-4"/>
    <property type="match status" value="1"/>
</dbReference>
<feature type="compositionally biased region" description="Polar residues" evidence="6">
    <location>
        <begin position="1"/>
        <end position="15"/>
    </location>
</feature>
<feature type="region of interest" description="Disordered" evidence="6">
    <location>
        <begin position="1"/>
        <end position="30"/>
    </location>
</feature>
<dbReference type="GO" id="GO:0005634">
    <property type="term" value="C:nucleus"/>
    <property type="evidence" value="ECO:0007669"/>
    <property type="project" value="TreeGrafter"/>
</dbReference>
<dbReference type="OrthoDB" id="5788000at2759"/>
<organism evidence="7 8">
    <name type="scientific">Muraenolepis orangiensis</name>
    <name type="common">Patagonian moray cod</name>
    <dbReference type="NCBI Taxonomy" id="630683"/>
    <lineage>
        <taxon>Eukaryota</taxon>
        <taxon>Metazoa</taxon>
        <taxon>Chordata</taxon>
        <taxon>Craniata</taxon>
        <taxon>Vertebrata</taxon>
        <taxon>Euteleostomi</taxon>
        <taxon>Actinopterygii</taxon>
        <taxon>Neopterygii</taxon>
        <taxon>Teleostei</taxon>
        <taxon>Neoteleostei</taxon>
        <taxon>Acanthomorphata</taxon>
        <taxon>Zeiogadaria</taxon>
        <taxon>Gadariae</taxon>
        <taxon>Gadiformes</taxon>
        <taxon>Muraenolepidoidei</taxon>
        <taxon>Muraenolepididae</taxon>
        <taxon>Muraenolepis</taxon>
    </lineage>
</organism>
<dbReference type="GO" id="GO:0015630">
    <property type="term" value="C:microtubule cytoskeleton"/>
    <property type="evidence" value="ECO:0007669"/>
    <property type="project" value="UniProtKB-UniRule"/>
</dbReference>
<dbReference type="GO" id="GO:0036126">
    <property type="term" value="C:sperm flagellum"/>
    <property type="evidence" value="ECO:0007669"/>
    <property type="project" value="TreeGrafter"/>
</dbReference>
<name>A0A9Q0IYC6_9TELE</name>
<feature type="coiled-coil region" evidence="5">
    <location>
        <begin position="365"/>
        <end position="399"/>
    </location>
</feature>
<proteinExistence type="inferred from homology"/>
<sequence length="430" mass="48787">MLVSRPSMSRPSDQPESPLHPPTGGATAGYRSAKYTPAEWHSYNYAVIQQAAAETTAAERIQRLSKSLCKESEADVQSRQSEGTRRLGGRLQEIHVLKSELQEHIDKLLAETDLLLLLKTRLEKALEATDIPFGIATDNLTCRERRRGPELVKDAVEDELLKEIDLIRNIQALLKRTIDQVVCQIKINREAKMTLELDWSDKRQAYSVDEQCGRYSNMRRNTQHHPSSATMQDQVSKPTSWLTFSQNNLSRAAQEEHTTLNLRGLVERLLQDTTEDLRFQCAAVDQAFTQRCAHLAEAKTQLELQLTQVLEQLGVQERNIVALQQAILDKDAPQRVSQSRLYLRSHRPNMELCRDEPQLSLVEEVKQLDAILASLQQQLAEARGSLAHLEESRMALEKAIACNTHALLLDKDKCMPLRRRYPTVLALAGY</sequence>
<dbReference type="InterPro" id="IPR000435">
    <property type="entry name" value="Tektins"/>
</dbReference>
<evidence type="ECO:0000256" key="2">
    <source>
        <dbReference type="ARBA" id="ARBA00022490"/>
    </source>
</evidence>
<keyword evidence="4" id="KW-0969">Cilium</keyword>
<dbReference type="GO" id="GO:0005930">
    <property type="term" value="C:axoneme"/>
    <property type="evidence" value="ECO:0007669"/>
    <property type="project" value="UniProtKB-SubCell"/>
</dbReference>
<keyword evidence="8" id="KW-1185">Reference proteome</keyword>
<protein>
    <recommendedName>
        <fullName evidence="4">Tektin</fullName>
    </recommendedName>
</protein>
<evidence type="ECO:0000256" key="3">
    <source>
        <dbReference type="ARBA" id="ARBA00023054"/>
    </source>
</evidence>
<comment type="subcellular location">
    <subcellularLocation>
        <location evidence="4">Cytoplasm</location>
        <location evidence="4">Cytoskeleton</location>
        <location evidence="4">Cilium axoneme</location>
    </subcellularLocation>
</comment>
<dbReference type="GO" id="GO:0060294">
    <property type="term" value="P:cilium movement involved in cell motility"/>
    <property type="evidence" value="ECO:0007669"/>
    <property type="project" value="UniProtKB-UniRule"/>
</dbReference>
<keyword evidence="4" id="KW-0282">Flagellum</keyword>
<evidence type="ECO:0000313" key="8">
    <source>
        <dbReference type="Proteomes" id="UP001148018"/>
    </source>
</evidence>
<reference evidence="7" key="1">
    <citation type="submission" date="2022-07" db="EMBL/GenBank/DDBJ databases">
        <title>Chromosome-level genome of Muraenolepis orangiensis.</title>
        <authorList>
            <person name="Kim J."/>
        </authorList>
    </citation>
    <scope>NUCLEOTIDE SEQUENCE</scope>
    <source>
        <strain evidence="7">KU_S4_2022</strain>
        <tissue evidence="7">Muscle</tissue>
    </source>
</reference>
<dbReference type="PANTHER" id="PTHR19960">
    <property type="entry name" value="TEKTIN"/>
    <property type="match status" value="1"/>
</dbReference>
<dbReference type="EMBL" id="JANIIK010000034">
    <property type="protein sequence ID" value="KAJ3614186.1"/>
    <property type="molecule type" value="Genomic_DNA"/>
</dbReference>
<evidence type="ECO:0000256" key="4">
    <source>
        <dbReference type="RuleBase" id="RU367040"/>
    </source>
</evidence>
<evidence type="ECO:0000313" key="7">
    <source>
        <dbReference type="EMBL" id="KAJ3614186.1"/>
    </source>
</evidence>
<keyword evidence="4" id="KW-0966">Cell projection</keyword>
<keyword evidence="3 5" id="KW-0175">Coiled coil</keyword>
<evidence type="ECO:0000256" key="6">
    <source>
        <dbReference type="SAM" id="MobiDB-lite"/>
    </source>
</evidence>
<dbReference type="GO" id="GO:0060271">
    <property type="term" value="P:cilium assembly"/>
    <property type="evidence" value="ECO:0007669"/>
    <property type="project" value="UniProtKB-UniRule"/>
</dbReference>
<dbReference type="InterPro" id="IPR048256">
    <property type="entry name" value="Tektin-like"/>
</dbReference>
<gene>
    <name evidence="7" type="ORF">NHX12_017762</name>
</gene>
<evidence type="ECO:0000256" key="1">
    <source>
        <dbReference type="ARBA" id="ARBA00007209"/>
    </source>
</evidence>
<comment type="similarity">
    <text evidence="1 4">Belongs to the tektin family.</text>
</comment>